<sequence length="187" mass="19857">MVAPARTGQGAEVERDPLAVAREICLRQLAVRARSRAELTAALRRRGVADDVAEAVLDRLTAVGLIDDDAFAAAVVSSAYENRGLARRGLAVELRRRGVDDDVATAALASVDGAAEETAARDLVERRLRGMGGLERQVRLRRLVAMLGRKGYPTDLAVRVVTEALEAAGDGAADDDLPSDDLDDGLD</sequence>
<dbReference type="GO" id="GO:0006282">
    <property type="term" value="P:regulation of DNA repair"/>
    <property type="evidence" value="ECO:0007669"/>
    <property type="project" value="UniProtKB-UniRule"/>
</dbReference>
<dbReference type="GO" id="GO:0005737">
    <property type="term" value="C:cytoplasm"/>
    <property type="evidence" value="ECO:0007669"/>
    <property type="project" value="UniProtKB-SubCell"/>
</dbReference>
<feature type="domain" description="RecX second three-helical" evidence="6">
    <location>
        <begin position="67"/>
        <end position="108"/>
    </location>
</feature>
<organism evidence="9 10">
    <name type="scientific">Pseudofrankia inefficax (strain DSM 45817 / CECT 9037 / DDB 130130 / EuI1c)</name>
    <name type="common">Frankia inefficax</name>
    <dbReference type="NCBI Taxonomy" id="298654"/>
    <lineage>
        <taxon>Bacteria</taxon>
        <taxon>Bacillati</taxon>
        <taxon>Actinomycetota</taxon>
        <taxon>Actinomycetes</taxon>
        <taxon>Frankiales</taxon>
        <taxon>Frankiaceae</taxon>
        <taxon>Pseudofrankia</taxon>
    </lineage>
</organism>
<dbReference type="InParanoid" id="E3J134"/>
<dbReference type="HOGENOM" id="CLU_066607_0_0_11"/>
<dbReference type="PANTHER" id="PTHR33602">
    <property type="entry name" value="REGULATORY PROTEIN RECX FAMILY PROTEIN"/>
    <property type="match status" value="1"/>
</dbReference>
<proteinExistence type="inferred from homology"/>
<evidence type="ECO:0000259" key="7">
    <source>
        <dbReference type="Pfam" id="PF21981"/>
    </source>
</evidence>
<keyword evidence="4 5" id="KW-0963">Cytoplasm</keyword>
<dbReference type="OrthoDB" id="5244465at2"/>
<feature type="domain" description="RecX first three-helical" evidence="8">
    <location>
        <begin position="21"/>
        <end position="60"/>
    </location>
</feature>
<dbReference type="InterPro" id="IPR053925">
    <property type="entry name" value="RecX_HTH_3rd"/>
</dbReference>
<dbReference type="InterPro" id="IPR053926">
    <property type="entry name" value="RecX_HTH_1st"/>
</dbReference>
<gene>
    <name evidence="5" type="primary">recX</name>
    <name evidence="9" type="ordered locus">FraEuI1c_1139</name>
</gene>
<dbReference type="InterPro" id="IPR053924">
    <property type="entry name" value="RecX_HTH_2nd"/>
</dbReference>
<evidence type="ECO:0000313" key="10">
    <source>
        <dbReference type="Proteomes" id="UP000002484"/>
    </source>
</evidence>
<evidence type="ECO:0000259" key="6">
    <source>
        <dbReference type="Pfam" id="PF02631"/>
    </source>
</evidence>
<dbReference type="PANTHER" id="PTHR33602:SF1">
    <property type="entry name" value="REGULATORY PROTEIN RECX FAMILY PROTEIN"/>
    <property type="match status" value="1"/>
</dbReference>
<dbReference type="KEGG" id="fri:FraEuI1c_1139"/>
<dbReference type="Pfam" id="PF02631">
    <property type="entry name" value="RecX_HTH2"/>
    <property type="match status" value="1"/>
</dbReference>
<dbReference type="InterPro" id="IPR036388">
    <property type="entry name" value="WH-like_DNA-bd_sf"/>
</dbReference>
<dbReference type="AlphaFoldDB" id="E3J134"/>
<dbReference type="InterPro" id="IPR003783">
    <property type="entry name" value="Regulatory_RecX"/>
</dbReference>
<evidence type="ECO:0000256" key="3">
    <source>
        <dbReference type="ARBA" id="ARBA00018111"/>
    </source>
</evidence>
<comment type="similarity">
    <text evidence="2 5">Belongs to the RecX family.</text>
</comment>
<dbReference type="eggNOG" id="COG2137">
    <property type="taxonomic scope" value="Bacteria"/>
</dbReference>
<dbReference type="Pfam" id="PF21981">
    <property type="entry name" value="RecX_HTH3"/>
    <property type="match status" value="1"/>
</dbReference>
<protein>
    <recommendedName>
        <fullName evidence="3 5">Regulatory protein RecX</fullName>
    </recommendedName>
</protein>
<dbReference type="Proteomes" id="UP000002484">
    <property type="component" value="Chromosome"/>
</dbReference>
<dbReference type="NCBIfam" id="NF001064">
    <property type="entry name" value="PRK00117.5-4"/>
    <property type="match status" value="1"/>
</dbReference>
<dbReference type="HAMAP" id="MF_01114">
    <property type="entry name" value="RecX"/>
    <property type="match status" value="1"/>
</dbReference>
<accession>E3J134</accession>
<evidence type="ECO:0000259" key="8">
    <source>
        <dbReference type="Pfam" id="PF21982"/>
    </source>
</evidence>
<name>E3J134_PSEI1</name>
<evidence type="ECO:0000256" key="1">
    <source>
        <dbReference type="ARBA" id="ARBA00004496"/>
    </source>
</evidence>
<comment type="function">
    <text evidence="5">Modulates RecA activity.</text>
</comment>
<evidence type="ECO:0000313" key="9">
    <source>
        <dbReference type="EMBL" id="ADP79212.1"/>
    </source>
</evidence>
<dbReference type="STRING" id="298654.FraEuI1c_1139"/>
<dbReference type="Pfam" id="PF21982">
    <property type="entry name" value="RecX_HTH1"/>
    <property type="match status" value="1"/>
</dbReference>
<feature type="domain" description="RecX third three-helical" evidence="7">
    <location>
        <begin position="116"/>
        <end position="160"/>
    </location>
</feature>
<dbReference type="RefSeq" id="WP_013422333.1">
    <property type="nucleotide sequence ID" value="NC_014666.1"/>
</dbReference>
<dbReference type="Gene3D" id="1.10.10.10">
    <property type="entry name" value="Winged helix-like DNA-binding domain superfamily/Winged helix DNA-binding domain"/>
    <property type="match status" value="2"/>
</dbReference>
<evidence type="ECO:0000256" key="2">
    <source>
        <dbReference type="ARBA" id="ARBA00009695"/>
    </source>
</evidence>
<dbReference type="EMBL" id="CP002299">
    <property type="protein sequence ID" value="ADP79212.1"/>
    <property type="molecule type" value="Genomic_DNA"/>
</dbReference>
<reference evidence="9 10" key="1">
    <citation type="submission" date="2010-10" db="EMBL/GenBank/DDBJ databases">
        <title>Complete sequence of Frankia sp. EuI1c.</title>
        <authorList>
            <consortium name="US DOE Joint Genome Institute"/>
            <person name="Lucas S."/>
            <person name="Copeland A."/>
            <person name="Lapidus A."/>
            <person name="Cheng J.-F."/>
            <person name="Bruce D."/>
            <person name="Goodwin L."/>
            <person name="Pitluck S."/>
            <person name="Chertkov O."/>
            <person name="Detter J.C."/>
            <person name="Han C."/>
            <person name="Tapia R."/>
            <person name="Land M."/>
            <person name="Hauser L."/>
            <person name="Jeffries C."/>
            <person name="Kyrpides N."/>
            <person name="Ivanova N."/>
            <person name="Mikhailova N."/>
            <person name="Beauchemin N."/>
            <person name="Sen A."/>
            <person name="Sur S.A."/>
            <person name="Gtari M."/>
            <person name="Wall L."/>
            <person name="Tisa L."/>
            <person name="Woyke T."/>
        </authorList>
    </citation>
    <scope>NUCLEOTIDE SEQUENCE [LARGE SCALE GENOMIC DNA]</scope>
    <source>
        <strain evidence="10">DSM 45817 / CECT 9037 / EuI1c</strain>
    </source>
</reference>
<evidence type="ECO:0000256" key="4">
    <source>
        <dbReference type="ARBA" id="ARBA00022490"/>
    </source>
</evidence>
<keyword evidence="10" id="KW-1185">Reference proteome</keyword>
<evidence type="ECO:0000256" key="5">
    <source>
        <dbReference type="HAMAP-Rule" id="MF_01114"/>
    </source>
</evidence>
<comment type="subcellular location">
    <subcellularLocation>
        <location evidence="1 5">Cytoplasm</location>
    </subcellularLocation>
</comment>